<dbReference type="Proteomes" id="UP000698752">
    <property type="component" value="Unassembled WGS sequence"/>
</dbReference>
<evidence type="ECO:0000313" key="4">
    <source>
        <dbReference type="Proteomes" id="UP000698752"/>
    </source>
</evidence>
<protein>
    <submittedName>
        <fullName evidence="3">HlyD family secretion protein</fullName>
    </submittedName>
</protein>
<dbReference type="PANTHER" id="PTHR30386:SF24">
    <property type="entry name" value="MULTIDRUG RESISTANCE EFFLUX PUMP"/>
    <property type="match status" value="1"/>
</dbReference>
<keyword evidence="4" id="KW-1185">Reference proteome</keyword>
<reference evidence="4" key="1">
    <citation type="journal article" date="2021" name="Syst. Appl. Microbiol.">
        <title>Roseomonas hellenica sp. nov., isolated from roots of wild-growing Alkanna tinctoria.</title>
        <authorList>
            <person name="Rat A."/>
            <person name="Naranjo H.D."/>
            <person name="Lebbe L."/>
            <person name="Cnockaert M."/>
            <person name="Krigas N."/>
            <person name="Grigoriadou K."/>
            <person name="Maloupa E."/>
            <person name="Willems A."/>
        </authorList>
    </citation>
    <scope>NUCLEOTIDE SEQUENCE [LARGE SCALE GENOMIC DNA]</scope>
    <source>
        <strain evidence="4">LMG 31159</strain>
    </source>
</reference>
<dbReference type="Pfam" id="PF25963">
    <property type="entry name" value="Beta-barrel_AAEA"/>
    <property type="match status" value="1"/>
</dbReference>
<evidence type="ECO:0000259" key="1">
    <source>
        <dbReference type="Pfam" id="PF25917"/>
    </source>
</evidence>
<proteinExistence type="predicted"/>
<dbReference type="Gene3D" id="1.10.287.470">
    <property type="entry name" value="Helix hairpin bin"/>
    <property type="match status" value="2"/>
</dbReference>
<dbReference type="Gene3D" id="2.40.50.100">
    <property type="match status" value="1"/>
</dbReference>
<gene>
    <name evidence="3" type="ORF">GXW78_22850</name>
</gene>
<name>A0ABS5ENA4_9PROT</name>
<comment type="caution">
    <text evidence="3">The sequence shown here is derived from an EMBL/GenBank/DDBJ whole genome shotgun (WGS) entry which is preliminary data.</text>
</comment>
<dbReference type="InterPro" id="IPR050739">
    <property type="entry name" value="MFP"/>
</dbReference>
<evidence type="ECO:0000313" key="3">
    <source>
        <dbReference type="EMBL" id="MBR0652513.1"/>
    </source>
</evidence>
<dbReference type="RefSeq" id="WP_211871226.1">
    <property type="nucleotide sequence ID" value="NZ_JAAEDI010000029.1"/>
</dbReference>
<organism evidence="3 4">
    <name type="scientific">Neoroseomonas terrae</name>
    <dbReference type="NCBI Taxonomy" id="424799"/>
    <lineage>
        <taxon>Bacteria</taxon>
        <taxon>Pseudomonadati</taxon>
        <taxon>Pseudomonadota</taxon>
        <taxon>Alphaproteobacteria</taxon>
        <taxon>Acetobacterales</taxon>
        <taxon>Acetobacteraceae</taxon>
        <taxon>Neoroseomonas</taxon>
    </lineage>
</organism>
<dbReference type="InterPro" id="IPR058634">
    <property type="entry name" value="AaeA-lik-b-barrel"/>
</dbReference>
<evidence type="ECO:0000259" key="2">
    <source>
        <dbReference type="Pfam" id="PF25963"/>
    </source>
</evidence>
<sequence>MLKWIEDHVLRAVLGAALLLWLLYEGAALFFAYSGDVRVTAALVGIAPEVSGPIAELPVRTDQAIAAAQPLLTIEPRPFALAVASATAARDVATQQLGLARDAVAEADAAVDQARARFTDAESTLARDQTLGRDGYMPQEQVQNAERDAAVAEAAVHSAEAAAEVARRLIEVRTAELSAAQAALDRAAYDLSRTRIAAPAAGRIAPFDARQGDMLAVGQPVLTLVTNADWRLVANVGERHLARLRPGQTAWVLLGSDPWRLHRGRVRSVAPAVRAVPGNSTTAVLPVVPPDTDWIRLPQHFPVEIVLPDLPRDATLYHGATARVVVWF</sequence>
<dbReference type="Gene3D" id="2.40.30.170">
    <property type="match status" value="1"/>
</dbReference>
<feature type="domain" description="Multidrug resistance protein MdtA-like barrel-sandwich hybrid" evidence="1">
    <location>
        <begin position="44"/>
        <end position="225"/>
    </location>
</feature>
<dbReference type="Pfam" id="PF25917">
    <property type="entry name" value="BSH_RND"/>
    <property type="match status" value="1"/>
</dbReference>
<dbReference type="SUPFAM" id="SSF111369">
    <property type="entry name" value="HlyD-like secretion proteins"/>
    <property type="match status" value="2"/>
</dbReference>
<dbReference type="InterPro" id="IPR058625">
    <property type="entry name" value="MdtA-like_BSH"/>
</dbReference>
<accession>A0ABS5ENA4</accession>
<dbReference type="EMBL" id="JAAEDI010000029">
    <property type="protein sequence ID" value="MBR0652513.1"/>
    <property type="molecule type" value="Genomic_DNA"/>
</dbReference>
<dbReference type="PANTHER" id="PTHR30386">
    <property type="entry name" value="MEMBRANE FUSION SUBUNIT OF EMRAB-TOLC MULTIDRUG EFFLUX PUMP"/>
    <property type="match status" value="1"/>
</dbReference>
<feature type="domain" description="p-hydroxybenzoic acid efflux pump subunit AaeA-like beta-barrel" evidence="2">
    <location>
        <begin position="231"/>
        <end position="326"/>
    </location>
</feature>